<accession>A0A6J5QYA9</accession>
<sequence>MSGYAVKVESGKVSVVDRGEGLSGLYAATDCQMIEIAATGTIAGVPVAIVCDEEGLLKAEPKMNLTACDVVAVATESAPMYLFGGGLAGTVSIVHDDELRGFTADERDKIVGILQDGGFPM</sequence>
<evidence type="ECO:0000313" key="1">
    <source>
        <dbReference type="EMBL" id="CAB4174265.1"/>
    </source>
</evidence>
<dbReference type="EMBL" id="LR798428">
    <property type="protein sequence ID" value="CAB5230967.1"/>
    <property type="molecule type" value="Genomic_DNA"/>
</dbReference>
<evidence type="ECO:0000313" key="3">
    <source>
        <dbReference type="EMBL" id="CAB4192617.1"/>
    </source>
</evidence>
<dbReference type="EMBL" id="LR797185">
    <property type="protein sequence ID" value="CAB4192617.1"/>
    <property type="molecule type" value="Genomic_DNA"/>
</dbReference>
<evidence type="ECO:0000313" key="2">
    <source>
        <dbReference type="EMBL" id="CAB4184614.1"/>
    </source>
</evidence>
<protein>
    <submittedName>
        <fullName evidence="2">Uncharacterized protein</fullName>
    </submittedName>
</protein>
<evidence type="ECO:0000313" key="4">
    <source>
        <dbReference type="EMBL" id="CAB5230967.1"/>
    </source>
</evidence>
<reference evidence="2" key="1">
    <citation type="submission" date="2020-05" db="EMBL/GenBank/DDBJ databases">
        <authorList>
            <person name="Chiriac C."/>
            <person name="Salcher M."/>
            <person name="Ghai R."/>
            <person name="Kavagutti S V."/>
        </authorList>
    </citation>
    <scope>NUCLEOTIDE SEQUENCE</scope>
</reference>
<gene>
    <name evidence="2" type="ORF">UFOVP1131_19</name>
    <name evidence="3" type="ORF">UFOVP1245_43</name>
    <name evidence="4" type="ORF">UFOVP1582_11</name>
    <name evidence="1" type="ORF">UFOVP966_33</name>
</gene>
<name>A0A6J5QYA9_9CAUD</name>
<proteinExistence type="predicted"/>
<organism evidence="2">
    <name type="scientific">uncultured Caudovirales phage</name>
    <dbReference type="NCBI Taxonomy" id="2100421"/>
    <lineage>
        <taxon>Viruses</taxon>
        <taxon>Duplodnaviria</taxon>
        <taxon>Heunggongvirae</taxon>
        <taxon>Uroviricota</taxon>
        <taxon>Caudoviricetes</taxon>
        <taxon>Peduoviridae</taxon>
        <taxon>Maltschvirus</taxon>
        <taxon>Maltschvirus maltsch</taxon>
    </lineage>
</organism>
<dbReference type="EMBL" id="LR796919">
    <property type="protein sequence ID" value="CAB4174265.1"/>
    <property type="molecule type" value="Genomic_DNA"/>
</dbReference>
<dbReference type="EMBL" id="LR797071">
    <property type="protein sequence ID" value="CAB4184614.1"/>
    <property type="molecule type" value="Genomic_DNA"/>
</dbReference>